<evidence type="ECO:0000313" key="2">
    <source>
        <dbReference type="Proteomes" id="UP000887159"/>
    </source>
</evidence>
<reference evidence="1" key="1">
    <citation type="submission" date="2020-08" db="EMBL/GenBank/DDBJ databases">
        <title>Multicomponent nature underlies the extraordinary mechanical properties of spider dragline silk.</title>
        <authorList>
            <person name="Kono N."/>
            <person name="Nakamura H."/>
            <person name="Mori M."/>
            <person name="Yoshida Y."/>
            <person name="Ohtoshi R."/>
            <person name="Malay A.D."/>
            <person name="Moran D.A.P."/>
            <person name="Tomita M."/>
            <person name="Numata K."/>
            <person name="Arakawa K."/>
        </authorList>
    </citation>
    <scope>NUCLEOTIDE SEQUENCE</scope>
</reference>
<name>A0A8X6V153_TRICX</name>
<proteinExistence type="predicted"/>
<sequence length="94" mass="11049">MKRSLIQMTMKNRKIASIVSVQEQNNSSRQDLSKELEKYLENPRYIRKEKKNMSVTISKKLLTAQGEASDVRTPKRIKCKECGLKKDRNVHQER</sequence>
<dbReference type="Proteomes" id="UP000887159">
    <property type="component" value="Unassembled WGS sequence"/>
</dbReference>
<dbReference type="AlphaFoldDB" id="A0A8X6V153"/>
<protein>
    <submittedName>
        <fullName evidence="1">Uncharacterized protein</fullName>
    </submittedName>
</protein>
<evidence type="ECO:0000313" key="1">
    <source>
        <dbReference type="EMBL" id="GFX89339.1"/>
    </source>
</evidence>
<organism evidence="1 2">
    <name type="scientific">Trichonephila clavipes</name>
    <name type="common">Golden silk orbweaver</name>
    <name type="synonym">Nephila clavipes</name>
    <dbReference type="NCBI Taxonomy" id="2585209"/>
    <lineage>
        <taxon>Eukaryota</taxon>
        <taxon>Metazoa</taxon>
        <taxon>Ecdysozoa</taxon>
        <taxon>Arthropoda</taxon>
        <taxon>Chelicerata</taxon>
        <taxon>Arachnida</taxon>
        <taxon>Araneae</taxon>
        <taxon>Araneomorphae</taxon>
        <taxon>Entelegynae</taxon>
        <taxon>Araneoidea</taxon>
        <taxon>Nephilidae</taxon>
        <taxon>Trichonephila</taxon>
    </lineage>
</organism>
<dbReference type="EMBL" id="BMAU01021070">
    <property type="protein sequence ID" value="GFX89339.1"/>
    <property type="molecule type" value="Genomic_DNA"/>
</dbReference>
<accession>A0A8X6V153</accession>
<gene>
    <name evidence="1" type="ORF">TNCV_2201812</name>
</gene>
<comment type="caution">
    <text evidence="1">The sequence shown here is derived from an EMBL/GenBank/DDBJ whole genome shotgun (WGS) entry which is preliminary data.</text>
</comment>
<keyword evidence="2" id="KW-1185">Reference proteome</keyword>